<keyword evidence="1" id="KW-0812">Transmembrane</keyword>
<dbReference type="RefSeq" id="WP_188881768.1">
    <property type="nucleotide sequence ID" value="NZ_BMOY01000015.1"/>
</dbReference>
<dbReference type="AlphaFoldDB" id="A0A917NJ21"/>
<dbReference type="EMBL" id="BMOY01000015">
    <property type="protein sequence ID" value="GGJ04245.1"/>
    <property type="molecule type" value="Genomic_DNA"/>
</dbReference>
<organism evidence="2 3">
    <name type="scientific">Alicyclobacillus cellulosilyticus</name>
    <dbReference type="NCBI Taxonomy" id="1003997"/>
    <lineage>
        <taxon>Bacteria</taxon>
        <taxon>Bacillati</taxon>
        <taxon>Bacillota</taxon>
        <taxon>Bacilli</taxon>
        <taxon>Bacillales</taxon>
        <taxon>Alicyclobacillaceae</taxon>
        <taxon>Alicyclobacillus</taxon>
    </lineage>
</organism>
<keyword evidence="1" id="KW-1133">Transmembrane helix</keyword>
<accession>A0A917NJ21</accession>
<evidence type="ECO:0000313" key="2">
    <source>
        <dbReference type="EMBL" id="GGJ04245.1"/>
    </source>
</evidence>
<protein>
    <submittedName>
        <fullName evidence="2">Uncharacterized protein</fullName>
    </submittedName>
</protein>
<reference evidence="2" key="2">
    <citation type="submission" date="2020-09" db="EMBL/GenBank/DDBJ databases">
        <authorList>
            <person name="Sun Q."/>
            <person name="Ohkuma M."/>
        </authorList>
    </citation>
    <scope>NUCLEOTIDE SEQUENCE</scope>
    <source>
        <strain evidence="2">JCM 18487</strain>
    </source>
</reference>
<evidence type="ECO:0000313" key="3">
    <source>
        <dbReference type="Proteomes" id="UP000637695"/>
    </source>
</evidence>
<sequence length="84" mass="9287">MTLFHLGVWVCILCLASALLGYRAGRRAGRREGWGKAAVMTPLILRRQAWRTGRCPVCGFAANLQPERLQAEGGRVPVSTHEKI</sequence>
<proteinExistence type="predicted"/>
<keyword evidence="3" id="KW-1185">Reference proteome</keyword>
<keyword evidence="1" id="KW-0472">Membrane</keyword>
<gene>
    <name evidence="2" type="ORF">GCM10010885_11900</name>
</gene>
<dbReference type="Proteomes" id="UP000637695">
    <property type="component" value="Unassembled WGS sequence"/>
</dbReference>
<name>A0A917NJ21_9BACL</name>
<comment type="caution">
    <text evidence="2">The sequence shown here is derived from an EMBL/GenBank/DDBJ whole genome shotgun (WGS) entry which is preliminary data.</text>
</comment>
<feature type="transmembrane region" description="Helical" evidence="1">
    <location>
        <begin position="6"/>
        <end position="22"/>
    </location>
</feature>
<evidence type="ECO:0000256" key="1">
    <source>
        <dbReference type="SAM" id="Phobius"/>
    </source>
</evidence>
<reference evidence="2" key="1">
    <citation type="journal article" date="2014" name="Int. J. Syst. Evol. Microbiol.">
        <title>Complete genome sequence of Corynebacterium casei LMG S-19264T (=DSM 44701T), isolated from a smear-ripened cheese.</title>
        <authorList>
            <consortium name="US DOE Joint Genome Institute (JGI-PGF)"/>
            <person name="Walter F."/>
            <person name="Albersmeier A."/>
            <person name="Kalinowski J."/>
            <person name="Ruckert C."/>
        </authorList>
    </citation>
    <scope>NUCLEOTIDE SEQUENCE</scope>
    <source>
        <strain evidence="2">JCM 18487</strain>
    </source>
</reference>